<dbReference type="InterPro" id="IPR015421">
    <property type="entry name" value="PyrdxlP-dep_Trfase_major"/>
</dbReference>
<evidence type="ECO:0000256" key="1">
    <source>
        <dbReference type="ARBA" id="ARBA00001933"/>
    </source>
</evidence>
<evidence type="ECO:0000256" key="2">
    <source>
        <dbReference type="ARBA" id="ARBA00022679"/>
    </source>
</evidence>
<name>A0A6M1LJ68_9PROT</name>
<evidence type="ECO:0000256" key="3">
    <source>
        <dbReference type="ARBA" id="ARBA00022898"/>
    </source>
</evidence>
<evidence type="ECO:0000313" key="6">
    <source>
        <dbReference type="Proteomes" id="UP000475385"/>
    </source>
</evidence>
<dbReference type="RefSeq" id="WP_164694274.1">
    <property type="nucleotide sequence ID" value="NZ_JAAIKB010000003.1"/>
</dbReference>
<comment type="caution">
    <text evidence="5">The sequence shown here is derived from an EMBL/GenBank/DDBJ whole genome shotgun (WGS) entry which is preliminary data.</text>
</comment>
<dbReference type="Pfam" id="PF00155">
    <property type="entry name" value="Aminotran_1_2"/>
    <property type="match status" value="1"/>
</dbReference>
<dbReference type="SUPFAM" id="SSF53383">
    <property type="entry name" value="PLP-dependent transferases"/>
    <property type="match status" value="1"/>
</dbReference>
<keyword evidence="3" id="KW-0663">Pyridoxal phosphate</keyword>
<comment type="cofactor">
    <cofactor evidence="1">
        <name>pyridoxal 5'-phosphate</name>
        <dbReference type="ChEBI" id="CHEBI:597326"/>
    </cofactor>
</comment>
<dbReference type="GO" id="GO:0009102">
    <property type="term" value="P:biotin biosynthetic process"/>
    <property type="evidence" value="ECO:0007669"/>
    <property type="project" value="TreeGrafter"/>
</dbReference>
<dbReference type="Gene3D" id="3.40.640.10">
    <property type="entry name" value="Type I PLP-dependent aspartate aminotransferase-like (Major domain)"/>
    <property type="match status" value="1"/>
</dbReference>
<dbReference type="PANTHER" id="PTHR13693">
    <property type="entry name" value="CLASS II AMINOTRANSFERASE/8-AMINO-7-OXONONANOATE SYNTHASE"/>
    <property type="match status" value="1"/>
</dbReference>
<dbReference type="AlphaFoldDB" id="A0A6M1LJ68"/>
<keyword evidence="6" id="KW-1185">Reference proteome</keyword>
<dbReference type="Gene3D" id="3.90.1150.10">
    <property type="entry name" value="Aspartate Aminotransferase, domain 1"/>
    <property type="match status" value="1"/>
</dbReference>
<dbReference type="InterPro" id="IPR015424">
    <property type="entry name" value="PyrdxlP-dep_Trfase"/>
</dbReference>
<sequence>MRAMNDDQRGLPELETVAGDYLEREGPDLLDRWERHQAFWEARMAAGLDAQPRVMLDRVGPEAHVLTRGQDRMRGVNFASPDYLSLSTHPALAQAAKEAIGRWGLGASGPVSVQGGSLPQQVLEERIADLLCCRDATVFPSGWAATHSVLTTLLREEDHIILDPAAHPALREASARATPNRHAVSQSNPGAVAAYLALLRLRHPRAGLLVVAETICAADSGEHDLRALRDACREHGATFMVCVGHDLGAIGNGGLGVLGEQGLAGEVDIVVGSFAASFGSAGGFVAGNASGLKPALLAFAGPLQHATAFSPVQACIVLAALDLLRSAEGAQRRRRLMANALQLRQGLAARAFTVPGRPSGIVPVEIGAIADARRLTRAAIARGGLVELVEHPEVPRYSARWRLHVMADHTEAQIERIIGIAVAAREEAQPRLTG</sequence>
<dbReference type="InterPro" id="IPR004839">
    <property type="entry name" value="Aminotransferase_I/II_large"/>
</dbReference>
<proteinExistence type="predicted"/>
<gene>
    <name evidence="5" type="ORF">G3576_10160</name>
</gene>
<dbReference type="GO" id="GO:0008710">
    <property type="term" value="F:8-amino-7-oxononanoate synthase activity"/>
    <property type="evidence" value="ECO:0007669"/>
    <property type="project" value="TreeGrafter"/>
</dbReference>
<dbReference type="InterPro" id="IPR050087">
    <property type="entry name" value="AON_synthase_class-II"/>
</dbReference>
<feature type="domain" description="Aminotransferase class I/classII large" evidence="4">
    <location>
        <begin position="76"/>
        <end position="418"/>
    </location>
</feature>
<dbReference type="GO" id="GO:0030170">
    <property type="term" value="F:pyridoxal phosphate binding"/>
    <property type="evidence" value="ECO:0007669"/>
    <property type="project" value="InterPro"/>
</dbReference>
<keyword evidence="5" id="KW-0032">Aminotransferase</keyword>
<reference evidence="5 6" key="1">
    <citation type="submission" date="2020-02" db="EMBL/GenBank/DDBJ databases">
        <authorList>
            <person name="Kim H.M."/>
            <person name="Jeon C.O."/>
        </authorList>
    </citation>
    <scope>NUCLEOTIDE SEQUENCE [LARGE SCALE GENOMIC DNA]</scope>
    <source>
        <strain evidence="5 6">PeD5</strain>
    </source>
</reference>
<dbReference type="PANTHER" id="PTHR13693:SF100">
    <property type="entry name" value="8-AMINO-7-OXONONANOATE SYNTHASE"/>
    <property type="match status" value="1"/>
</dbReference>
<dbReference type="InterPro" id="IPR015422">
    <property type="entry name" value="PyrdxlP-dep_Trfase_small"/>
</dbReference>
<dbReference type="GO" id="GO:0008483">
    <property type="term" value="F:transaminase activity"/>
    <property type="evidence" value="ECO:0007669"/>
    <property type="project" value="UniProtKB-KW"/>
</dbReference>
<organism evidence="5 6">
    <name type="scientific">Falsiroseomonas algicola</name>
    <dbReference type="NCBI Taxonomy" id="2716930"/>
    <lineage>
        <taxon>Bacteria</taxon>
        <taxon>Pseudomonadati</taxon>
        <taxon>Pseudomonadota</taxon>
        <taxon>Alphaproteobacteria</taxon>
        <taxon>Acetobacterales</taxon>
        <taxon>Roseomonadaceae</taxon>
        <taxon>Falsiroseomonas</taxon>
    </lineage>
</organism>
<dbReference type="Proteomes" id="UP000475385">
    <property type="component" value="Unassembled WGS sequence"/>
</dbReference>
<accession>A0A6M1LJ68</accession>
<evidence type="ECO:0000313" key="5">
    <source>
        <dbReference type="EMBL" id="NGM20378.1"/>
    </source>
</evidence>
<protein>
    <submittedName>
        <fullName evidence="5">Aminotransferase class I/II-fold pyridoxal phosphate-dependent enzyme</fullName>
    </submittedName>
</protein>
<keyword evidence="2" id="KW-0808">Transferase</keyword>
<evidence type="ECO:0000259" key="4">
    <source>
        <dbReference type="Pfam" id="PF00155"/>
    </source>
</evidence>
<dbReference type="EMBL" id="JAAIKB010000003">
    <property type="protein sequence ID" value="NGM20378.1"/>
    <property type="molecule type" value="Genomic_DNA"/>
</dbReference>
<reference evidence="5 6" key="2">
    <citation type="submission" date="2020-03" db="EMBL/GenBank/DDBJ databases">
        <title>Roseomonas stagni sp. nov., isolated from pond water in Japan.</title>
        <authorList>
            <person name="Furuhata K."/>
            <person name="Miyamoto H."/>
            <person name="Goto K."/>
        </authorList>
    </citation>
    <scope>NUCLEOTIDE SEQUENCE [LARGE SCALE GENOMIC DNA]</scope>
    <source>
        <strain evidence="5 6">PeD5</strain>
    </source>
</reference>